<evidence type="ECO:0000313" key="2">
    <source>
        <dbReference type="Proteomes" id="UP000317494"/>
    </source>
</evidence>
<dbReference type="Proteomes" id="UP000317494">
    <property type="component" value="Unassembled WGS sequence"/>
</dbReference>
<name>A0A507DIC4_9FUNG</name>
<protein>
    <submittedName>
        <fullName evidence="1">Uncharacterized protein</fullName>
    </submittedName>
</protein>
<reference evidence="1 2" key="1">
    <citation type="journal article" date="2019" name="Sci. Rep.">
        <title>Comparative genomics of chytrid fungi reveal insights into the obligate biotrophic and pathogenic lifestyle of Synchytrium endobioticum.</title>
        <authorList>
            <person name="van de Vossenberg B.T.L.H."/>
            <person name="Warris S."/>
            <person name="Nguyen H.D.T."/>
            <person name="van Gent-Pelzer M.P.E."/>
            <person name="Joly D.L."/>
            <person name="van de Geest H.C."/>
            <person name="Bonants P.J.M."/>
            <person name="Smith D.S."/>
            <person name="Levesque C.A."/>
            <person name="van der Lee T.A.J."/>
        </authorList>
    </citation>
    <scope>NUCLEOTIDE SEQUENCE [LARGE SCALE GENOMIC DNA]</scope>
    <source>
        <strain evidence="1 2">MB42</strain>
    </source>
</reference>
<organism evidence="1 2">
    <name type="scientific">Synchytrium endobioticum</name>
    <dbReference type="NCBI Taxonomy" id="286115"/>
    <lineage>
        <taxon>Eukaryota</taxon>
        <taxon>Fungi</taxon>
        <taxon>Fungi incertae sedis</taxon>
        <taxon>Chytridiomycota</taxon>
        <taxon>Chytridiomycota incertae sedis</taxon>
        <taxon>Chytridiomycetes</taxon>
        <taxon>Synchytriales</taxon>
        <taxon>Synchytriaceae</taxon>
        <taxon>Synchytrium</taxon>
    </lineage>
</organism>
<dbReference type="EMBL" id="QEAN01000055">
    <property type="protein sequence ID" value="TPX51344.1"/>
    <property type="molecule type" value="Genomic_DNA"/>
</dbReference>
<sequence length="100" mass="11304">MTGSHKSVTVVLPPHTAWLWLMPKSQWRPPTHETLLLENAHLTLLRRPILASEVPSSTIVDHHVLTSLNQGNPKEQSAVLDRNPDRDIKVAIRGTNRCYN</sequence>
<keyword evidence="2" id="KW-1185">Reference proteome</keyword>
<comment type="caution">
    <text evidence="1">The sequence shown here is derived from an EMBL/GenBank/DDBJ whole genome shotgun (WGS) entry which is preliminary data.</text>
</comment>
<dbReference type="AlphaFoldDB" id="A0A507DIC4"/>
<gene>
    <name evidence="1" type="ORF">SeMB42_g01941</name>
</gene>
<accession>A0A507DIC4</accession>
<evidence type="ECO:0000313" key="1">
    <source>
        <dbReference type="EMBL" id="TPX51344.1"/>
    </source>
</evidence>
<proteinExistence type="predicted"/>
<dbReference type="VEuPathDB" id="FungiDB:SeMB42_g01941"/>